<comment type="similarity">
    <text evidence="1">Belongs to the PhzF family.</text>
</comment>
<name>A0ABY6PX21_9ACTN</name>
<evidence type="ECO:0000313" key="4">
    <source>
        <dbReference type="Proteomes" id="UP001164963"/>
    </source>
</evidence>
<accession>A0ABY6PX21</accession>
<keyword evidence="4" id="KW-1185">Reference proteome</keyword>
<evidence type="ECO:0000313" key="3">
    <source>
        <dbReference type="EMBL" id="UZK56519.1"/>
    </source>
</evidence>
<dbReference type="Proteomes" id="UP001164963">
    <property type="component" value="Chromosome"/>
</dbReference>
<dbReference type="PIRSF" id="PIRSF016184">
    <property type="entry name" value="PhzC_PhzF"/>
    <property type="match status" value="1"/>
</dbReference>
<dbReference type="EMBL" id="CP098740">
    <property type="protein sequence ID" value="UZK56519.1"/>
    <property type="molecule type" value="Genomic_DNA"/>
</dbReference>
<reference evidence="3" key="1">
    <citation type="journal article" date="2022" name="Front. Microbiol.">
        <title>Mirubactin C rescues the lethal effect of cell wall biosynthesis mutations in Bacillus subtilis.</title>
        <authorList>
            <person name="Kepplinger B."/>
            <person name="Wen X."/>
            <person name="Tyler A.R."/>
            <person name="Kim B.Y."/>
            <person name="Brown J."/>
            <person name="Banks P."/>
            <person name="Dashti Y."/>
            <person name="Mackenzie E.S."/>
            <person name="Wills C."/>
            <person name="Kawai Y."/>
            <person name="Waldron K.J."/>
            <person name="Allenby N.E.E."/>
            <person name="Wu L.J."/>
            <person name="Hall M.J."/>
            <person name="Errington J."/>
        </authorList>
    </citation>
    <scope>NUCLEOTIDE SEQUENCE</scope>
    <source>
        <strain evidence="3">MDA8-470</strain>
    </source>
</reference>
<dbReference type="PANTHER" id="PTHR13774:SF39">
    <property type="entry name" value="BIOSYNTHESIS PROTEIN, PUTATIVE-RELATED"/>
    <property type="match status" value="1"/>
</dbReference>
<sequence length="292" mass="30223">MSDLPATGILRYTAFSADPEGGNPAGVVLDASGLDEAAMLAVAADLGYSETAFLTGRTEASEPGARGYVVRYFSPKAEVPFCGHATVAAALALAERDGPGEVEFATPAGTVPVTVVREGDELRATLTSVEPRVEDVAAGDLAEALAALDWPAADLDPALPPRIAYAGARHLVLAAATRERLAALDYDFARLEALMHRLDLTTVQLVWRASDAVFHVRDPFPVGGVVEDPATGAAAAAFGAYLRELALVPEAAVLTLHQGEDMGRPGTLTVTLGAGDARVRVSGTGTRLPDPA</sequence>
<gene>
    <name evidence="3" type="ORF">NEH16_22705</name>
</gene>
<dbReference type="PANTHER" id="PTHR13774">
    <property type="entry name" value="PHENAZINE BIOSYNTHESIS PROTEIN"/>
    <property type="match status" value="1"/>
</dbReference>
<keyword evidence="2" id="KW-0413">Isomerase</keyword>
<proteinExistence type="inferred from homology"/>
<dbReference type="InterPro" id="IPR003719">
    <property type="entry name" value="Phenazine_PhzF-like"/>
</dbReference>
<dbReference type="RefSeq" id="WP_073965414.1">
    <property type="nucleotide sequence ID" value="NZ_CP098740.1"/>
</dbReference>
<dbReference type="NCBIfam" id="TIGR00654">
    <property type="entry name" value="PhzF_family"/>
    <property type="match status" value="1"/>
</dbReference>
<evidence type="ECO:0000256" key="1">
    <source>
        <dbReference type="ARBA" id="ARBA00008270"/>
    </source>
</evidence>
<dbReference type="SUPFAM" id="SSF54506">
    <property type="entry name" value="Diaminopimelate epimerase-like"/>
    <property type="match status" value="1"/>
</dbReference>
<protein>
    <submittedName>
        <fullName evidence="3">PhzF family phenazine biosynthesis protein</fullName>
    </submittedName>
</protein>
<dbReference type="Gene3D" id="3.10.310.10">
    <property type="entry name" value="Diaminopimelate Epimerase, Chain A, domain 1"/>
    <property type="match status" value="2"/>
</dbReference>
<organism evidence="3 4">
    <name type="scientific">Streptomyces drozdowiczii</name>
    <dbReference type="NCBI Taxonomy" id="202862"/>
    <lineage>
        <taxon>Bacteria</taxon>
        <taxon>Bacillati</taxon>
        <taxon>Actinomycetota</taxon>
        <taxon>Actinomycetes</taxon>
        <taxon>Kitasatosporales</taxon>
        <taxon>Streptomycetaceae</taxon>
        <taxon>Streptomyces</taxon>
    </lineage>
</organism>
<dbReference type="Pfam" id="PF02567">
    <property type="entry name" value="PhzC-PhzF"/>
    <property type="match status" value="1"/>
</dbReference>
<evidence type="ECO:0000256" key="2">
    <source>
        <dbReference type="ARBA" id="ARBA00023235"/>
    </source>
</evidence>